<comment type="caution">
    <text evidence="1">The sequence shown here is derived from an EMBL/GenBank/DDBJ whole genome shotgun (WGS) entry which is preliminary data.</text>
</comment>
<dbReference type="InterPro" id="IPR036691">
    <property type="entry name" value="Endo/exonu/phosph_ase_sf"/>
</dbReference>
<reference evidence="1 2" key="1">
    <citation type="submission" date="2024-04" db="EMBL/GenBank/DDBJ databases">
        <title>Genome assembly C_amara_ONT_v2.</title>
        <authorList>
            <person name="Yant L."/>
            <person name="Moore C."/>
            <person name="Slenker M."/>
        </authorList>
    </citation>
    <scope>NUCLEOTIDE SEQUENCE [LARGE SCALE GENOMIC DNA]</scope>
    <source>
        <tissue evidence="1">Leaf</tissue>
    </source>
</reference>
<proteinExistence type="predicted"/>
<dbReference type="PANTHER" id="PTHR33710">
    <property type="entry name" value="BNAC02G09200D PROTEIN"/>
    <property type="match status" value="1"/>
</dbReference>
<dbReference type="Proteomes" id="UP001558713">
    <property type="component" value="Unassembled WGS sequence"/>
</dbReference>
<evidence type="ECO:0000313" key="2">
    <source>
        <dbReference type="Proteomes" id="UP001558713"/>
    </source>
</evidence>
<keyword evidence="2" id="KW-1185">Reference proteome</keyword>
<dbReference type="AlphaFoldDB" id="A0ABD1B3K8"/>
<organism evidence="1 2">
    <name type="scientific">Cardamine amara subsp. amara</name>
    <dbReference type="NCBI Taxonomy" id="228776"/>
    <lineage>
        <taxon>Eukaryota</taxon>
        <taxon>Viridiplantae</taxon>
        <taxon>Streptophyta</taxon>
        <taxon>Embryophyta</taxon>
        <taxon>Tracheophyta</taxon>
        <taxon>Spermatophyta</taxon>
        <taxon>Magnoliopsida</taxon>
        <taxon>eudicotyledons</taxon>
        <taxon>Gunneridae</taxon>
        <taxon>Pentapetalae</taxon>
        <taxon>rosids</taxon>
        <taxon>malvids</taxon>
        <taxon>Brassicales</taxon>
        <taxon>Brassicaceae</taxon>
        <taxon>Cardamineae</taxon>
        <taxon>Cardamine</taxon>
    </lineage>
</organism>
<accession>A0ABD1B3K8</accession>
<evidence type="ECO:0000313" key="1">
    <source>
        <dbReference type="EMBL" id="KAL1213545.1"/>
    </source>
</evidence>
<gene>
    <name evidence="1" type="ORF">V5N11_000617</name>
</gene>
<sequence length="130" mass="14997">MVGDFNDLLHNGEKKEGTRRGDSSFQPFKDMINCCKVLELPSKGNRLTWGGMRGVNWIQCRLDRCFGNKMWLKTFPAANQVFLDKRGSDHRPVLVSLTTSNELYKGSFHFDKRLFNKPRVKEAIRGSMEI</sequence>
<evidence type="ECO:0008006" key="3">
    <source>
        <dbReference type="Google" id="ProtNLM"/>
    </source>
</evidence>
<protein>
    <recommendedName>
        <fullName evidence="3">Endonuclease/exonuclease/phosphatase</fullName>
    </recommendedName>
</protein>
<dbReference type="PANTHER" id="PTHR33710:SF62">
    <property type="entry name" value="DUF4283 DOMAIN PROTEIN"/>
    <property type="match status" value="1"/>
</dbReference>
<name>A0ABD1B3K8_CARAN</name>
<dbReference type="EMBL" id="JBANAX010000336">
    <property type="protein sequence ID" value="KAL1213545.1"/>
    <property type="molecule type" value="Genomic_DNA"/>
</dbReference>
<dbReference type="SUPFAM" id="SSF56219">
    <property type="entry name" value="DNase I-like"/>
    <property type="match status" value="1"/>
</dbReference>
<dbReference type="Gene3D" id="3.60.10.10">
    <property type="entry name" value="Endonuclease/exonuclease/phosphatase"/>
    <property type="match status" value="1"/>
</dbReference>